<dbReference type="PANTHER" id="PTHR48081">
    <property type="entry name" value="AB HYDROLASE SUPERFAMILY PROTEIN C4A8.06C"/>
    <property type="match status" value="1"/>
</dbReference>
<dbReference type="GO" id="GO:0016787">
    <property type="term" value="F:hydrolase activity"/>
    <property type="evidence" value="ECO:0007669"/>
    <property type="project" value="UniProtKB-KW"/>
</dbReference>
<comment type="caution">
    <text evidence="3">The sequence shown here is derived from an EMBL/GenBank/DDBJ whole genome shotgun (WGS) entry which is preliminary data.</text>
</comment>
<organism evidence="3 4">
    <name type="scientific">Myriangium duriaei CBS 260.36</name>
    <dbReference type="NCBI Taxonomy" id="1168546"/>
    <lineage>
        <taxon>Eukaryota</taxon>
        <taxon>Fungi</taxon>
        <taxon>Dikarya</taxon>
        <taxon>Ascomycota</taxon>
        <taxon>Pezizomycotina</taxon>
        <taxon>Dothideomycetes</taxon>
        <taxon>Dothideomycetidae</taxon>
        <taxon>Myriangiales</taxon>
        <taxon>Myriangiaceae</taxon>
        <taxon>Myriangium</taxon>
    </lineage>
</organism>
<evidence type="ECO:0000313" key="3">
    <source>
        <dbReference type="EMBL" id="KAF2149003.1"/>
    </source>
</evidence>
<evidence type="ECO:0000259" key="2">
    <source>
        <dbReference type="Pfam" id="PF07859"/>
    </source>
</evidence>
<reference evidence="3" key="1">
    <citation type="journal article" date="2020" name="Stud. Mycol.">
        <title>101 Dothideomycetes genomes: a test case for predicting lifestyles and emergence of pathogens.</title>
        <authorList>
            <person name="Haridas S."/>
            <person name="Albert R."/>
            <person name="Binder M."/>
            <person name="Bloem J."/>
            <person name="Labutti K."/>
            <person name="Salamov A."/>
            <person name="Andreopoulos B."/>
            <person name="Baker S."/>
            <person name="Barry K."/>
            <person name="Bills G."/>
            <person name="Bluhm B."/>
            <person name="Cannon C."/>
            <person name="Castanera R."/>
            <person name="Culley D."/>
            <person name="Daum C."/>
            <person name="Ezra D."/>
            <person name="Gonzalez J."/>
            <person name="Henrissat B."/>
            <person name="Kuo A."/>
            <person name="Liang C."/>
            <person name="Lipzen A."/>
            <person name="Lutzoni F."/>
            <person name="Magnuson J."/>
            <person name="Mondo S."/>
            <person name="Nolan M."/>
            <person name="Ohm R."/>
            <person name="Pangilinan J."/>
            <person name="Park H.-J."/>
            <person name="Ramirez L."/>
            <person name="Alfaro M."/>
            <person name="Sun H."/>
            <person name="Tritt A."/>
            <person name="Yoshinaga Y."/>
            <person name="Zwiers L.-H."/>
            <person name="Turgeon B."/>
            <person name="Goodwin S."/>
            <person name="Spatafora J."/>
            <person name="Crous P."/>
            <person name="Grigoriev I."/>
        </authorList>
    </citation>
    <scope>NUCLEOTIDE SEQUENCE</scope>
    <source>
        <strain evidence="3">CBS 260.36</strain>
    </source>
</reference>
<dbReference type="PANTHER" id="PTHR48081:SF3">
    <property type="entry name" value="ALPHA_BETA HYDROLASE FOLD-3 DOMAIN-CONTAINING PROTEIN"/>
    <property type="match status" value="1"/>
</dbReference>
<evidence type="ECO:0000313" key="4">
    <source>
        <dbReference type="Proteomes" id="UP000799439"/>
    </source>
</evidence>
<proteinExistence type="predicted"/>
<keyword evidence="4" id="KW-1185">Reference proteome</keyword>
<dbReference type="InterPro" id="IPR029058">
    <property type="entry name" value="AB_hydrolase_fold"/>
</dbReference>
<protein>
    <submittedName>
        <fullName evidence="3">Alpha/beta-hydrolase</fullName>
    </submittedName>
</protein>
<gene>
    <name evidence="3" type="ORF">K461DRAFT_261912</name>
</gene>
<dbReference type="Proteomes" id="UP000799439">
    <property type="component" value="Unassembled WGS sequence"/>
</dbReference>
<name>A0A9P4IS43_9PEZI</name>
<feature type="domain" description="Alpha/beta hydrolase fold-3" evidence="2">
    <location>
        <begin position="44"/>
        <end position="172"/>
    </location>
</feature>
<dbReference type="SUPFAM" id="SSF53474">
    <property type="entry name" value="alpha/beta-Hydrolases"/>
    <property type="match status" value="1"/>
</dbReference>
<accession>A0A9P4IS43</accession>
<dbReference type="Gene3D" id="3.40.50.1820">
    <property type="entry name" value="alpha/beta hydrolase"/>
    <property type="match status" value="1"/>
</dbReference>
<dbReference type="InterPro" id="IPR013094">
    <property type="entry name" value="AB_hydrolase_3"/>
</dbReference>
<dbReference type="Pfam" id="PF07859">
    <property type="entry name" value="Abhydrolase_3"/>
    <property type="match status" value="1"/>
</dbReference>
<sequence>MADDIKFTNFDIVDTEYKNINGVAFKASIITPKHLKKGTRPVIVRWHGGALITGHRLFAGWFPNWTLELAQRLGAVIISPDYRLLPEATGLQILDDVKDIWIWLYKEGSLSGKLPEGVNVDLDHILLTGESAGGWIAIESILLEDVPKDKISVAVLQYAMLDVGGKHFNENHHKDLFDPPVPQLPRETLQRHLDSLKGDEVITEAMPPVRLDLALSVLQQGTVGSLIGTDRRIFPYKLLEERTEDLPPTWVYHGTDDNVVPIDGSEKFVKIVQRKFPDTSLHVSWPPGHHGFDAHDPAPEADDTWLKDGLDFVGRFWPGK</sequence>
<dbReference type="EMBL" id="ML996092">
    <property type="protein sequence ID" value="KAF2149003.1"/>
    <property type="molecule type" value="Genomic_DNA"/>
</dbReference>
<dbReference type="InterPro" id="IPR050300">
    <property type="entry name" value="GDXG_lipolytic_enzyme"/>
</dbReference>
<evidence type="ECO:0000256" key="1">
    <source>
        <dbReference type="ARBA" id="ARBA00022801"/>
    </source>
</evidence>
<dbReference type="OrthoDB" id="19653at2759"/>
<dbReference type="AlphaFoldDB" id="A0A9P4IS43"/>
<keyword evidence="1" id="KW-0378">Hydrolase</keyword>